<name>A0A4R6U476_9BACI</name>
<evidence type="ECO:0000259" key="1">
    <source>
        <dbReference type="Pfam" id="PF05658"/>
    </source>
</evidence>
<dbReference type="EMBL" id="SNYJ01000008">
    <property type="protein sequence ID" value="TDQ39245.1"/>
    <property type="molecule type" value="Genomic_DNA"/>
</dbReference>
<dbReference type="InterPro" id="IPR008640">
    <property type="entry name" value="Adhesin_Head_dom"/>
</dbReference>
<accession>A0A4R6U476</accession>
<proteinExistence type="predicted"/>
<organism evidence="2 3">
    <name type="scientific">Aureibacillus halotolerans</name>
    <dbReference type="NCBI Taxonomy" id="1508390"/>
    <lineage>
        <taxon>Bacteria</taxon>
        <taxon>Bacillati</taxon>
        <taxon>Bacillota</taxon>
        <taxon>Bacilli</taxon>
        <taxon>Bacillales</taxon>
        <taxon>Bacillaceae</taxon>
        <taxon>Aureibacillus</taxon>
    </lineage>
</organism>
<reference evidence="2 3" key="1">
    <citation type="submission" date="2019-03" db="EMBL/GenBank/DDBJ databases">
        <title>Genomic Encyclopedia of Type Strains, Phase IV (KMG-IV): sequencing the most valuable type-strain genomes for metagenomic binning, comparative biology and taxonomic classification.</title>
        <authorList>
            <person name="Goeker M."/>
        </authorList>
    </citation>
    <scope>NUCLEOTIDE SEQUENCE [LARGE SCALE GENOMIC DNA]</scope>
    <source>
        <strain evidence="2 3">DSM 28697</strain>
    </source>
</reference>
<keyword evidence="3" id="KW-1185">Reference proteome</keyword>
<sequence>MTIEFGFFDSTETDERTYSADRYAQYFRTLMTDGVEYKPDDTLQVLASGTDMSVRVRPGTANLRGYHLYVENEEISLTHLNASSSRSRIDRIVVKLDLSIEARNIAIYVKAGEFADAPVPPSLQRDDNVWELSLAQVSINAGKSFIEQGDVTDERYENSVCGVIASTPHDHTDIRAAIEALETLIGTVSSDTQEINSRLNANNVEIGNGASAASSSVAIGYRAEAAFGAVALGYDIVAQGKSITIGYGSESRTTSSTLPSIAIGNIALAERDGSTALGYSTWARSRRSTAIGYEASAPNDDDVRLGDRNSSVGVAGSFIVQGSKNFEIPHPKPEKRDTHIIRHGAVESPTAGDTLYRRTAEATADGETVEIQLPDYFEHLNVDVDVWVNPHEHFGRAYGKVVGDKLLVTCETAGVYKALIIGTRNDDHPSIQNWGIKGVEREVGESWDGEPYVFIDEEIITEDEIITEEVAV</sequence>
<gene>
    <name evidence="2" type="ORF">EV213_108197</name>
</gene>
<dbReference type="Proteomes" id="UP000295632">
    <property type="component" value="Unassembled WGS sequence"/>
</dbReference>
<comment type="caution">
    <text evidence="2">The sequence shown here is derived from an EMBL/GenBank/DDBJ whole genome shotgun (WGS) entry which is preliminary data.</text>
</comment>
<feature type="domain" description="Trimeric autotransporter adhesin YadA-like head" evidence="1">
    <location>
        <begin position="260"/>
        <end position="280"/>
    </location>
</feature>
<dbReference type="InterPro" id="IPR011049">
    <property type="entry name" value="Serralysin-like_metalloprot_C"/>
</dbReference>
<dbReference type="GO" id="GO:0019867">
    <property type="term" value="C:outer membrane"/>
    <property type="evidence" value="ECO:0007669"/>
    <property type="project" value="InterPro"/>
</dbReference>
<dbReference type="AlphaFoldDB" id="A0A4R6U476"/>
<dbReference type="SUPFAM" id="SSF101967">
    <property type="entry name" value="Adhesin YadA, collagen-binding domain"/>
    <property type="match status" value="1"/>
</dbReference>
<evidence type="ECO:0000313" key="3">
    <source>
        <dbReference type="Proteomes" id="UP000295632"/>
    </source>
</evidence>
<evidence type="ECO:0000313" key="2">
    <source>
        <dbReference type="EMBL" id="TDQ39245.1"/>
    </source>
</evidence>
<dbReference type="Pfam" id="PF05658">
    <property type="entry name" value="YadA_head"/>
    <property type="match status" value="1"/>
</dbReference>
<protein>
    <recommendedName>
        <fullName evidence="1">Trimeric autotransporter adhesin YadA-like head domain-containing protein</fullName>
    </recommendedName>
</protein>
<dbReference type="Gene3D" id="2.150.10.10">
    <property type="entry name" value="Serralysin-like metalloprotease, C-terminal"/>
    <property type="match status" value="1"/>
</dbReference>